<dbReference type="EMBL" id="VOTZ01000001">
    <property type="protein sequence ID" value="MCQ1537508.1"/>
    <property type="molecule type" value="Genomic_DNA"/>
</dbReference>
<dbReference type="InterPro" id="IPR016181">
    <property type="entry name" value="Acyl_CoA_acyltransferase"/>
</dbReference>
<comment type="caution">
    <text evidence="4">The sequence shown here is derived from an EMBL/GenBank/DDBJ whole genome shotgun (WGS) entry which is preliminary data.</text>
</comment>
<dbReference type="InterPro" id="IPR000182">
    <property type="entry name" value="GNAT_dom"/>
</dbReference>
<dbReference type="NCBIfam" id="TIGR01575">
    <property type="entry name" value="rimI"/>
    <property type="match status" value="1"/>
</dbReference>
<name>A0ABD4TES0_9EURY</name>
<accession>A0ABD4TES0</accession>
<dbReference type="Pfam" id="PF00583">
    <property type="entry name" value="Acetyltransf_1"/>
    <property type="match status" value="1"/>
</dbReference>
<dbReference type="GO" id="GO:0016746">
    <property type="term" value="F:acyltransferase activity"/>
    <property type="evidence" value="ECO:0007669"/>
    <property type="project" value="UniProtKB-KW"/>
</dbReference>
<evidence type="ECO:0000259" key="3">
    <source>
        <dbReference type="PROSITE" id="PS51186"/>
    </source>
</evidence>
<evidence type="ECO:0000256" key="1">
    <source>
        <dbReference type="ARBA" id="ARBA00022679"/>
    </source>
</evidence>
<keyword evidence="1" id="KW-0808">Transferase</keyword>
<proteinExistence type="predicted"/>
<protein>
    <submittedName>
        <fullName evidence="4">Ribosomal-protein-alanine N-acetyltransferase</fullName>
    </submittedName>
</protein>
<dbReference type="Gene3D" id="3.40.630.30">
    <property type="match status" value="1"/>
</dbReference>
<dbReference type="PROSITE" id="PS51186">
    <property type="entry name" value="GNAT"/>
    <property type="match status" value="1"/>
</dbReference>
<dbReference type="Proteomes" id="UP001524383">
    <property type="component" value="Unassembled WGS sequence"/>
</dbReference>
<dbReference type="InterPro" id="IPR006464">
    <property type="entry name" value="AcTrfase_RimI/Ard1"/>
</dbReference>
<sequence length="162" mass="18041">MVTAGFNPGHGITFMIRKANPGDIPEIIALEEKAFTDPWGEAGMRDAMNLYLSSFFVATAAGRIVGFSGGGIEDTGDVIYGHICTLAVADEYRQRGVGRELISWIEYDLRQKGASAIELEVRISNHTAITFYKKLGYQEVFVYDSYYKDGEDGLVMMRWFSS</sequence>
<dbReference type="AlphaFoldDB" id="A0ABD4TES0"/>
<evidence type="ECO:0000256" key="2">
    <source>
        <dbReference type="ARBA" id="ARBA00023315"/>
    </source>
</evidence>
<evidence type="ECO:0000313" key="4">
    <source>
        <dbReference type="EMBL" id="MCQ1537508.1"/>
    </source>
</evidence>
<evidence type="ECO:0000313" key="5">
    <source>
        <dbReference type="Proteomes" id="UP001524383"/>
    </source>
</evidence>
<feature type="domain" description="N-acetyltransferase" evidence="3">
    <location>
        <begin position="14"/>
        <end position="161"/>
    </location>
</feature>
<reference evidence="4 5" key="1">
    <citation type="submission" date="2019-08" db="EMBL/GenBank/DDBJ databases">
        <authorList>
            <person name="Chen S.-C."/>
            <person name="Lai M.-C."/>
            <person name="You Y.-T."/>
        </authorList>
    </citation>
    <scope>NUCLEOTIDE SEQUENCE [LARGE SCALE GENOMIC DNA]</scope>
    <source>
        <strain evidence="4 5">P2F9704a</strain>
    </source>
</reference>
<gene>
    <name evidence="4" type="primary">rimI</name>
    <name evidence="4" type="ORF">FTO68_00670</name>
</gene>
<keyword evidence="5" id="KW-1185">Reference proteome</keyword>
<dbReference type="InterPro" id="IPR050832">
    <property type="entry name" value="Bact_Acetyltransf"/>
</dbReference>
<dbReference type="SUPFAM" id="SSF55729">
    <property type="entry name" value="Acyl-CoA N-acyltransferases (Nat)"/>
    <property type="match status" value="1"/>
</dbReference>
<dbReference type="PANTHER" id="PTHR43877">
    <property type="entry name" value="AMINOALKYLPHOSPHONATE N-ACETYLTRANSFERASE-RELATED-RELATED"/>
    <property type="match status" value="1"/>
</dbReference>
<keyword evidence="2" id="KW-0012">Acyltransferase</keyword>
<dbReference type="CDD" id="cd04301">
    <property type="entry name" value="NAT_SF"/>
    <property type="match status" value="1"/>
</dbReference>
<dbReference type="PANTHER" id="PTHR43877:SF2">
    <property type="entry name" value="AMINOALKYLPHOSPHONATE N-ACETYLTRANSFERASE-RELATED"/>
    <property type="match status" value="1"/>
</dbReference>
<organism evidence="4 5">
    <name type="scientific">Methanocalculus taiwanensis</name>
    <dbReference type="NCBI Taxonomy" id="106207"/>
    <lineage>
        <taxon>Archaea</taxon>
        <taxon>Methanobacteriati</taxon>
        <taxon>Methanobacteriota</taxon>
        <taxon>Stenosarchaea group</taxon>
        <taxon>Methanomicrobia</taxon>
        <taxon>Methanomicrobiales</taxon>
        <taxon>Methanocalculaceae</taxon>
        <taxon>Methanocalculus</taxon>
    </lineage>
</organism>